<dbReference type="Gene3D" id="3.40.50.720">
    <property type="entry name" value="NAD(P)-binding Rossmann-like Domain"/>
    <property type="match status" value="1"/>
</dbReference>
<reference evidence="4 5" key="1">
    <citation type="journal article" date="2016" name="Nat. Commun.">
        <title>Thousands of microbial genomes shed light on interconnected biogeochemical processes in an aquifer system.</title>
        <authorList>
            <person name="Anantharaman K."/>
            <person name="Brown C.T."/>
            <person name="Hug L.A."/>
            <person name="Sharon I."/>
            <person name="Castelle C.J."/>
            <person name="Probst A.J."/>
            <person name="Thomas B.C."/>
            <person name="Singh A."/>
            <person name="Wilkins M.J."/>
            <person name="Karaoz U."/>
            <person name="Brodie E.L."/>
            <person name="Williams K.H."/>
            <person name="Hubbard S.S."/>
            <person name="Banfield J.F."/>
        </authorList>
    </citation>
    <scope>NUCLEOTIDE SEQUENCE [LARGE SCALE GENOMIC DNA]</scope>
</reference>
<proteinExistence type="inferred from homology"/>
<accession>A0A1F4XLG2</accession>
<dbReference type="PANTHER" id="PTHR30576:SF0">
    <property type="entry name" value="UNDECAPRENYL-PHOSPHATE N-ACETYLGALACTOSAMINYL 1-PHOSPHATE TRANSFERASE-RELATED"/>
    <property type="match status" value="1"/>
</dbReference>
<feature type="transmembrane region" description="Helical" evidence="2">
    <location>
        <begin position="51"/>
        <end position="71"/>
    </location>
</feature>
<dbReference type="STRING" id="1817814.A2V81_00115"/>
<feature type="transmembrane region" description="Helical" evidence="2">
    <location>
        <begin position="107"/>
        <end position="130"/>
    </location>
</feature>
<evidence type="ECO:0000256" key="1">
    <source>
        <dbReference type="ARBA" id="ARBA00006464"/>
    </source>
</evidence>
<evidence type="ECO:0000313" key="5">
    <source>
        <dbReference type="Proteomes" id="UP000177614"/>
    </source>
</evidence>
<feature type="transmembrane region" description="Helical" evidence="2">
    <location>
        <begin position="12"/>
        <end position="31"/>
    </location>
</feature>
<keyword evidence="2" id="KW-0472">Membrane</keyword>
<comment type="similarity">
    <text evidence="1">Belongs to the bacterial sugar transferase family.</text>
</comment>
<feature type="transmembrane region" description="Helical" evidence="2">
    <location>
        <begin position="83"/>
        <end position="101"/>
    </location>
</feature>
<protein>
    <recommendedName>
        <fullName evidence="3">Bacterial sugar transferase domain-containing protein</fullName>
    </recommendedName>
</protein>
<dbReference type="Pfam" id="PF02397">
    <property type="entry name" value="Bac_transf"/>
    <property type="match status" value="2"/>
</dbReference>
<keyword evidence="2" id="KW-0812">Transmembrane</keyword>
<keyword evidence="2" id="KW-1133">Transmembrane helix</keyword>
<dbReference type="Proteomes" id="UP000177614">
    <property type="component" value="Unassembled WGS sequence"/>
</dbReference>
<dbReference type="InterPro" id="IPR003362">
    <property type="entry name" value="Bact_transf"/>
</dbReference>
<evidence type="ECO:0000256" key="2">
    <source>
        <dbReference type="SAM" id="Phobius"/>
    </source>
</evidence>
<sequence>MRVRLAEWFTLIQIPSDVLSVLVAFSLAYYLKVKGIVGGEEYVLGFDQYFPFVLIIALFQIVVFFSLRLYSLARRPFVKEIGLLFYACIIWSGIVLALLFLQRQFYFSRLLLASAIIIFFSLGFLTRFLLRIFRRIAYKIGVGVRGVVVIGAKEQSMYLADQLQRMYGWQLLGIIKEENLEQLSLSELFSPWQKDNHSQIEEVWLASDEVSPMREEEIFDFCADNKITYRYVPNFFASSSKKVESLFVGDYPLLEVLPTPLTGWGKIIKRVLDIVGSFVGLIILSPIFLLIGLLIKVFTPGPVFIGLERVGIKKNSQLALAKPKSRSGFFLERVGEEKKENTFTMYKFRSMSVGAHKKRDELMALNERKDGPLFKLKDDPRVTPLGRFMRKFRIDELPQLWNVLKGDMALIGPRAHEHGEVSKYSHKQMRILRIKPGMTGMAQVSGASDLPFEQEVKLESYYIQNWSLWLDVQILLRTVWVVITKKGAA</sequence>
<feature type="domain" description="Bacterial sugar transferase" evidence="3">
    <location>
        <begin position="327"/>
        <end position="483"/>
    </location>
</feature>
<organism evidence="4 5">
    <name type="scientific">Candidatus Abawacabacteria bacterium RBG_16_42_10</name>
    <dbReference type="NCBI Taxonomy" id="1817814"/>
    <lineage>
        <taxon>Bacteria</taxon>
        <taxon>Candidatus Abawacaibacteriota</taxon>
    </lineage>
</organism>
<dbReference type="GO" id="GO:0016780">
    <property type="term" value="F:phosphotransferase activity, for other substituted phosphate groups"/>
    <property type="evidence" value="ECO:0007669"/>
    <property type="project" value="TreeGrafter"/>
</dbReference>
<feature type="transmembrane region" description="Helical" evidence="2">
    <location>
        <begin position="274"/>
        <end position="295"/>
    </location>
</feature>
<dbReference type="PANTHER" id="PTHR30576">
    <property type="entry name" value="COLANIC BIOSYNTHESIS UDP-GLUCOSE LIPID CARRIER TRANSFERASE"/>
    <property type="match status" value="1"/>
</dbReference>
<dbReference type="EMBL" id="MEWR01000006">
    <property type="protein sequence ID" value="OGC82458.1"/>
    <property type="molecule type" value="Genomic_DNA"/>
</dbReference>
<gene>
    <name evidence="4" type="ORF">A2V81_00115</name>
</gene>
<comment type="caution">
    <text evidence="4">The sequence shown here is derived from an EMBL/GenBank/DDBJ whole genome shotgun (WGS) entry which is preliminary data.</text>
</comment>
<evidence type="ECO:0000259" key="3">
    <source>
        <dbReference type="Pfam" id="PF02397"/>
    </source>
</evidence>
<name>A0A1F4XLG2_9BACT</name>
<dbReference type="AlphaFoldDB" id="A0A1F4XLG2"/>
<feature type="domain" description="Bacterial sugar transferase" evidence="3">
    <location>
        <begin position="269"/>
        <end position="315"/>
    </location>
</feature>
<evidence type="ECO:0000313" key="4">
    <source>
        <dbReference type="EMBL" id="OGC82458.1"/>
    </source>
</evidence>